<dbReference type="PROSITE" id="PS51722">
    <property type="entry name" value="G_TR_2"/>
    <property type="match status" value="1"/>
</dbReference>
<evidence type="ECO:0000256" key="16">
    <source>
        <dbReference type="ARBA" id="ARBA00076506"/>
    </source>
</evidence>
<dbReference type="Pfam" id="PF21208">
    <property type="entry name" value="euk_SelB_III"/>
    <property type="match status" value="1"/>
</dbReference>
<evidence type="ECO:0000256" key="4">
    <source>
        <dbReference type="ARBA" id="ARBA00004496"/>
    </source>
</evidence>
<dbReference type="FunFam" id="2.40.30.10:FF:000052">
    <property type="entry name" value="Selenocysteine-specific elongation factor EF-Sec"/>
    <property type="match status" value="1"/>
</dbReference>
<evidence type="ECO:0000256" key="15">
    <source>
        <dbReference type="ARBA" id="ARBA00054716"/>
    </source>
</evidence>
<evidence type="ECO:0000313" key="20">
    <source>
        <dbReference type="Proteomes" id="UP001162480"/>
    </source>
</evidence>
<comment type="cofactor">
    <cofactor evidence="1">
        <name>Mn(2+)</name>
        <dbReference type="ChEBI" id="CHEBI:29035"/>
    </cofactor>
</comment>
<evidence type="ECO:0000256" key="1">
    <source>
        <dbReference type="ARBA" id="ARBA00001936"/>
    </source>
</evidence>
<dbReference type="GO" id="GO:0003924">
    <property type="term" value="F:GTPase activity"/>
    <property type="evidence" value="ECO:0007669"/>
    <property type="project" value="InterPro"/>
</dbReference>
<dbReference type="CDD" id="cd03696">
    <property type="entry name" value="SelB_II"/>
    <property type="match status" value="1"/>
</dbReference>
<evidence type="ECO:0000256" key="10">
    <source>
        <dbReference type="ARBA" id="ARBA00022801"/>
    </source>
</evidence>
<dbReference type="InterPro" id="IPR004161">
    <property type="entry name" value="EFTu-like_2"/>
</dbReference>
<evidence type="ECO:0000256" key="7">
    <source>
        <dbReference type="ARBA" id="ARBA00022490"/>
    </source>
</evidence>
<evidence type="ECO:0000256" key="5">
    <source>
        <dbReference type="ARBA" id="ARBA00015953"/>
    </source>
</evidence>
<dbReference type="EMBL" id="OX597823">
    <property type="protein sequence ID" value="CAI9729034.1"/>
    <property type="molecule type" value="Genomic_DNA"/>
</dbReference>
<comment type="function">
    <text evidence="15">Translation factor required for the incorporation of the rare amino acid selenocysteine encoded by UGA codons. Replaces the eRF1-eRF3-GTP ternary complex for the insertion of selenocysteine directed by the UGA codon. Insertion of selenocysteine at UGA codons is mediated by SECISBP2 and EEFSEC: SECISBP2 (1) specifically binds the SECIS sequence once the 80S ribosome encounters an in-frame UGA codon and (2) contacts the RPS27A/eS31 of the 40S ribosome before ribosome stalling. (3) GTP-bound EEFSEC then delivers selenocysteinyl-tRNA(Sec) to the 80S ribosome and adopts a preaccommodated state conformation. (4) After GTP hydrolysis, EEFSEC dissociates from the assembly, selenocysteinyl-tRNA(Sec) accommodates, and peptide bond synthesis and selenoprotein elongation occur.</text>
</comment>
<dbReference type="InterPro" id="IPR027417">
    <property type="entry name" value="P-loop_NTPase"/>
</dbReference>
<evidence type="ECO:0000256" key="9">
    <source>
        <dbReference type="ARBA" id="ARBA00022741"/>
    </source>
</evidence>
<dbReference type="Gene3D" id="3.40.50.300">
    <property type="entry name" value="P-loop containing nucleotide triphosphate hydrolases"/>
    <property type="match status" value="1"/>
</dbReference>
<evidence type="ECO:0000256" key="13">
    <source>
        <dbReference type="ARBA" id="ARBA00023242"/>
    </source>
</evidence>
<protein>
    <recommendedName>
        <fullName evidence="5">Selenocysteine-specific elongation factor</fullName>
    </recommendedName>
    <alternativeName>
        <fullName evidence="17">Elongation factor sec</fullName>
    </alternativeName>
    <alternativeName>
        <fullName evidence="16">Eukaryotic elongation factor, selenocysteine-tRNA-specific</fullName>
    </alternativeName>
</protein>
<dbReference type="SUPFAM" id="SSF50447">
    <property type="entry name" value="Translation proteins"/>
    <property type="match status" value="1"/>
</dbReference>
<dbReference type="GO" id="GO:0005525">
    <property type="term" value="F:GTP binding"/>
    <property type="evidence" value="ECO:0007669"/>
    <property type="project" value="UniProtKB-KW"/>
</dbReference>
<reference evidence="19" key="1">
    <citation type="submission" date="2023-08" db="EMBL/GenBank/DDBJ databases">
        <authorList>
            <person name="Alioto T."/>
            <person name="Alioto T."/>
            <person name="Gomez Garrido J."/>
        </authorList>
    </citation>
    <scope>NUCLEOTIDE SEQUENCE</scope>
</reference>
<comment type="cofactor">
    <cofactor evidence="2">
        <name>Mg(2+)</name>
        <dbReference type="ChEBI" id="CHEBI:18420"/>
    </cofactor>
</comment>
<evidence type="ECO:0000259" key="18">
    <source>
        <dbReference type="PROSITE" id="PS51722"/>
    </source>
</evidence>
<gene>
    <name evidence="19" type="ORF">OCTVUL_1B000300</name>
</gene>
<keyword evidence="9" id="KW-0547">Nucleotide-binding</keyword>
<dbReference type="InterPro" id="IPR009000">
    <property type="entry name" value="Transl_B-barrel_sf"/>
</dbReference>
<dbReference type="Pfam" id="PF03144">
    <property type="entry name" value="GTP_EFTU_D2"/>
    <property type="match status" value="1"/>
</dbReference>
<keyword evidence="10" id="KW-0378">Hydrolase</keyword>
<dbReference type="InterPro" id="IPR000795">
    <property type="entry name" value="T_Tr_GTP-bd_dom"/>
</dbReference>
<dbReference type="Gene3D" id="2.40.30.10">
    <property type="entry name" value="Translation factors"/>
    <property type="match status" value="2"/>
</dbReference>
<dbReference type="SUPFAM" id="SSF52540">
    <property type="entry name" value="P-loop containing nucleoside triphosphate hydrolases"/>
    <property type="match status" value="1"/>
</dbReference>
<evidence type="ECO:0000256" key="14">
    <source>
        <dbReference type="ARBA" id="ARBA00049117"/>
    </source>
</evidence>
<evidence type="ECO:0000256" key="8">
    <source>
        <dbReference type="ARBA" id="ARBA00022553"/>
    </source>
</evidence>
<proteinExistence type="predicted"/>
<dbReference type="Pfam" id="PF21131">
    <property type="entry name" value="eEFSec_4th"/>
    <property type="match status" value="1"/>
</dbReference>
<dbReference type="GO" id="GO:0001514">
    <property type="term" value="P:selenocysteine incorporation"/>
    <property type="evidence" value="ECO:0007669"/>
    <property type="project" value="TreeGrafter"/>
</dbReference>
<dbReference type="CDD" id="cd01889">
    <property type="entry name" value="SelB_euk"/>
    <property type="match status" value="1"/>
</dbReference>
<dbReference type="AlphaFoldDB" id="A0AA36F9D2"/>
<organism evidence="19 20">
    <name type="scientific">Octopus vulgaris</name>
    <name type="common">Common octopus</name>
    <dbReference type="NCBI Taxonomy" id="6645"/>
    <lineage>
        <taxon>Eukaryota</taxon>
        <taxon>Metazoa</taxon>
        <taxon>Spiralia</taxon>
        <taxon>Lophotrochozoa</taxon>
        <taxon>Mollusca</taxon>
        <taxon>Cephalopoda</taxon>
        <taxon>Coleoidea</taxon>
        <taxon>Octopodiformes</taxon>
        <taxon>Octopoda</taxon>
        <taxon>Incirrata</taxon>
        <taxon>Octopodidae</taxon>
        <taxon>Octopus</taxon>
    </lineage>
</organism>
<dbReference type="InterPro" id="IPR050055">
    <property type="entry name" value="EF-Tu_GTPase"/>
</dbReference>
<dbReference type="PANTHER" id="PTHR43721">
    <property type="entry name" value="ELONGATION FACTOR TU-RELATED"/>
    <property type="match status" value="1"/>
</dbReference>
<dbReference type="InterPro" id="IPR049393">
    <property type="entry name" value="eEFSec_III"/>
</dbReference>
<keyword evidence="13" id="KW-0539">Nucleus</keyword>
<keyword evidence="8" id="KW-0597">Phosphoprotein</keyword>
<dbReference type="PANTHER" id="PTHR43721:SF11">
    <property type="entry name" value="SELENOCYSTEINE-SPECIFIC ELONGATION FACTOR"/>
    <property type="match status" value="1"/>
</dbReference>
<evidence type="ECO:0000256" key="17">
    <source>
        <dbReference type="ARBA" id="ARBA00082387"/>
    </source>
</evidence>
<name>A0AA36F9D2_OCTVU</name>
<dbReference type="Proteomes" id="UP001162480">
    <property type="component" value="Chromosome 10"/>
</dbReference>
<keyword evidence="12" id="KW-0342">GTP-binding</keyword>
<evidence type="ECO:0000256" key="3">
    <source>
        <dbReference type="ARBA" id="ARBA00004123"/>
    </source>
</evidence>
<evidence type="ECO:0000256" key="11">
    <source>
        <dbReference type="ARBA" id="ARBA00022917"/>
    </source>
</evidence>
<dbReference type="GO" id="GO:0003746">
    <property type="term" value="F:translation elongation factor activity"/>
    <property type="evidence" value="ECO:0007669"/>
    <property type="project" value="UniProtKB-KW"/>
</dbReference>
<dbReference type="CDD" id="cd04094">
    <property type="entry name" value="eSelB_III"/>
    <property type="match status" value="1"/>
</dbReference>
<evidence type="ECO:0000256" key="2">
    <source>
        <dbReference type="ARBA" id="ARBA00001946"/>
    </source>
</evidence>
<comment type="catalytic activity">
    <reaction evidence="14">
        <text>GTP + H2O = GDP + phosphate + H(+)</text>
        <dbReference type="Rhea" id="RHEA:19669"/>
        <dbReference type="ChEBI" id="CHEBI:15377"/>
        <dbReference type="ChEBI" id="CHEBI:15378"/>
        <dbReference type="ChEBI" id="CHEBI:37565"/>
        <dbReference type="ChEBI" id="CHEBI:43474"/>
        <dbReference type="ChEBI" id="CHEBI:58189"/>
    </reaction>
    <physiologicalReaction direction="left-to-right" evidence="14">
        <dbReference type="Rhea" id="RHEA:19670"/>
    </physiologicalReaction>
</comment>
<keyword evidence="20" id="KW-1185">Reference proteome</keyword>
<dbReference type="GO" id="GO:0005634">
    <property type="term" value="C:nucleus"/>
    <property type="evidence" value="ECO:0007669"/>
    <property type="project" value="UniProtKB-SubCell"/>
</dbReference>
<dbReference type="Pfam" id="PF00009">
    <property type="entry name" value="GTP_EFTU"/>
    <property type="match status" value="1"/>
</dbReference>
<dbReference type="FunFam" id="3.40.50.300:FF:000900">
    <property type="entry name" value="Eukaryotic elongation factor, selenocysteine-tRNA-specific"/>
    <property type="match status" value="1"/>
</dbReference>
<keyword evidence="19" id="KW-0251">Elongation factor</keyword>
<dbReference type="InterPro" id="IPR049394">
    <property type="entry name" value="eEFSec_C"/>
</dbReference>
<keyword evidence="11" id="KW-0648">Protein biosynthesis</keyword>
<comment type="subcellular location">
    <subcellularLocation>
        <location evidence="4">Cytoplasm</location>
    </subcellularLocation>
    <subcellularLocation>
        <location evidence="3">Nucleus</location>
    </subcellularLocation>
</comment>
<feature type="domain" description="Tr-type G" evidence="18">
    <location>
        <begin position="5"/>
        <end position="205"/>
    </location>
</feature>
<keyword evidence="7" id="KW-0963">Cytoplasm</keyword>
<evidence type="ECO:0000256" key="12">
    <source>
        <dbReference type="ARBA" id="ARBA00023134"/>
    </source>
</evidence>
<accession>A0AA36F9D2</accession>
<evidence type="ECO:0000313" key="19">
    <source>
        <dbReference type="EMBL" id="CAI9729034.1"/>
    </source>
</evidence>
<dbReference type="GO" id="GO:0005737">
    <property type="term" value="C:cytoplasm"/>
    <property type="evidence" value="ECO:0007669"/>
    <property type="project" value="UniProtKB-SubCell"/>
</dbReference>
<keyword evidence="6" id="KW-0488">Methylation</keyword>
<dbReference type="PRINTS" id="PR00315">
    <property type="entry name" value="ELONGATNFCT"/>
</dbReference>
<sequence length="551" mass="60590">MSLRTFNFNVGVLGHVDSGKTSLSKILSTTASTACFDKNPQSKERGITLDLGFSSAVVDIPAHLAELTSKYERLQFTFVDCPGHASLIRTIIGGAQIIDLMILVVDITKGIQTQTAECLVVGEIACEKMVVVLNKTDLLPPAKKAATIEKMTKRLLKTLEPTKFAKAPVIAVSANPGGTETGDTSKSEGIVELLETLKKYTYIPERNLTGPFIFSVDHCFSIRGQGTVMTGTVLNGSVSINETIEIPSLKVTKNVKSMQMFRLPVEKVVQGDRAGICVTQFDPKHLERGLVCSPGSLPTIYAGIIFVKKIPYYKGTVSTNAKFHITMGHETIMAHVTFFGTESAYEQDNTLDISKEYNYQEELLEKQPQQPNLCQYALLEFEKPITCLASCLVIGSKLDSDINANVCRIAFHGQLLTYYTDSKYKESKLSELKIFKIKSREGRIERVTDAHSLIGKDLFKKETNIQAFANLKVTLSSGENGIIEGSFGQSGKVKIRIPNGLSEEVLQRYSGSKKKGKTAEAASPGADQEPVKIILSFKRYIFDPKKKMIQS</sequence>
<evidence type="ECO:0000256" key="6">
    <source>
        <dbReference type="ARBA" id="ARBA00022481"/>
    </source>
</evidence>